<gene>
    <name evidence="1" type="ORF">RRF57_012874</name>
</gene>
<dbReference type="Proteomes" id="UP001305414">
    <property type="component" value="Unassembled WGS sequence"/>
</dbReference>
<name>A0AAN7ZDX7_9PEZI</name>
<comment type="caution">
    <text evidence="1">The sequence shown here is derived from an EMBL/GenBank/DDBJ whole genome shotgun (WGS) entry which is preliminary data.</text>
</comment>
<keyword evidence="2" id="KW-1185">Reference proteome</keyword>
<protein>
    <submittedName>
        <fullName evidence="1">Uncharacterized protein</fullName>
    </submittedName>
</protein>
<accession>A0AAN7ZDX7</accession>
<dbReference type="EMBL" id="JAWHQM010000095">
    <property type="protein sequence ID" value="KAK5637161.1"/>
    <property type="molecule type" value="Genomic_DNA"/>
</dbReference>
<reference evidence="1 2" key="1">
    <citation type="submission" date="2023-10" db="EMBL/GenBank/DDBJ databases">
        <title>Draft genome sequence of Xylaria bambusicola isolate GMP-LS, the root and basal stem rot pathogen of sugarcane in Indonesia.</title>
        <authorList>
            <person name="Selvaraj P."/>
            <person name="Muralishankar V."/>
            <person name="Muruganantham S."/>
            <person name="Sp S."/>
            <person name="Haryani S."/>
            <person name="Lau K.J.X."/>
            <person name="Naqvi N.I."/>
        </authorList>
    </citation>
    <scope>NUCLEOTIDE SEQUENCE [LARGE SCALE GENOMIC DNA]</scope>
    <source>
        <strain evidence="1">GMP-LS</strain>
    </source>
</reference>
<organism evidence="1 2">
    <name type="scientific">Xylaria bambusicola</name>
    <dbReference type="NCBI Taxonomy" id="326684"/>
    <lineage>
        <taxon>Eukaryota</taxon>
        <taxon>Fungi</taxon>
        <taxon>Dikarya</taxon>
        <taxon>Ascomycota</taxon>
        <taxon>Pezizomycotina</taxon>
        <taxon>Sordariomycetes</taxon>
        <taxon>Xylariomycetidae</taxon>
        <taxon>Xylariales</taxon>
        <taxon>Xylariaceae</taxon>
        <taxon>Xylaria</taxon>
    </lineage>
</organism>
<evidence type="ECO:0000313" key="2">
    <source>
        <dbReference type="Proteomes" id="UP001305414"/>
    </source>
</evidence>
<dbReference type="AlphaFoldDB" id="A0AAN7ZDX7"/>
<evidence type="ECO:0000313" key="1">
    <source>
        <dbReference type="EMBL" id="KAK5637161.1"/>
    </source>
</evidence>
<sequence length="209" mass="23102">MFNLITKSDPIVTRSIAKMLTAIFLLSSLALATRKILTGLDDTDCQLRCPKSADLKQVILPAITHIQHKTGEWENILECWSVNTTTFNMSGVDNAFRVDWEGGFDATYQYIFYDTSFMPPHSTPEPSLAIMSAGIVNLGDVRVPSGRCLRVKPGDIFFNVGTQGLQTAWWSEGSVISDLYFKGGKIPEHEVVTELSSSTERAPPNKGEL</sequence>
<proteinExistence type="predicted"/>